<comment type="similarity">
    <text evidence="1 6">Belongs to the EF-Ts family.</text>
</comment>
<gene>
    <name evidence="6" type="primary">tsf</name>
    <name evidence="8" type="ORF">HXK26_03060</name>
</gene>
<dbReference type="EMBL" id="JABZGW010000096">
    <property type="protein sequence ID" value="MBF4807660.1"/>
    <property type="molecule type" value="Genomic_DNA"/>
</dbReference>
<dbReference type="FunFam" id="1.10.8.10:FF:000001">
    <property type="entry name" value="Elongation factor Ts"/>
    <property type="match status" value="1"/>
</dbReference>
<evidence type="ECO:0000256" key="3">
    <source>
        <dbReference type="ARBA" id="ARBA00022768"/>
    </source>
</evidence>
<name>A0A930W169_9ACTN</name>
<comment type="subcellular location">
    <subcellularLocation>
        <location evidence="6">Cytoplasm</location>
    </subcellularLocation>
</comment>
<feature type="region of interest" description="Involved in Mg(2+) ion dislocation from EF-Tu" evidence="6">
    <location>
        <begin position="82"/>
        <end position="85"/>
    </location>
</feature>
<evidence type="ECO:0000256" key="5">
    <source>
        <dbReference type="ARBA" id="ARBA00025453"/>
    </source>
</evidence>
<evidence type="ECO:0000256" key="1">
    <source>
        <dbReference type="ARBA" id="ARBA00005532"/>
    </source>
</evidence>
<dbReference type="HAMAP" id="MF_00050">
    <property type="entry name" value="EF_Ts"/>
    <property type="match status" value="1"/>
</dbReference>
<evidence type="ECO:0000259" key="7">
    <source>
        <dbReference type="Pfam" id="PF00889"/>
    </source>
</evidence>
<dbReference type="Gene3D" id="3.30.479.20">
    <property type="entry name" value="Elongation factor Ts, dimerisation domain"/>
    <property type="match status" value="2"/>
</dbReference>
<reference evidence="8" key="1">
    <citation type="submission" date="2020-04" db="EMBL/GenBank/DDBJ databases">
        <title>Deep metagenomics examines the oral microbiome during advanced dental caries in children, revealing novel taxa and co-occurrences with host molecules.</title>
        <authorList>
            <person name="Baker J.L."/>
            <person name="Morton J.T."/>
            <person name="Dinis M."/>
            <person name="Alvarez R."/>
            <person name="Tran N.C."/>
            <person name="Knight R."/>
            <person name="Edlund A."/>
        </authorList>
    </citation>
    <scope>NUCLEOTIDE SEQUENCE</scope>
    <source>
        <strain evidence="8">JCVI_38_bin.5</strain>
    </source>
</reference>
<protein>
    <recommendedName>
        <fullName evidence="2 6">Elongation factor Ts</fullName>
        <shortName evidence="6">EF-Ts</shortName>
    </recommendedName>
</protein>
<dbReference type="Gene3D" id="1.10.286.20">
    <property type="match status" value="1"/>
</dbReference>
<dbReference type="PANTHER" id="PTHR11741">
    <property type="entry name" value="ELONGATION FACTOR TS"/>
    <property type="match status" value="1"/>
</dbReference>
<organism evidence="8 9">
    <name type="scientific">Lancefieldella rimae</name>
    <dbReference type="NCBI Taxonomy" id="1383"/>
    <lineage>
        <taxon>Bacteria</taxon>
        <taxon>Bacillati</taxon>
        <taxon>Actinomycetota</taxon>
        <taxon>Coriobacteriia</taxon>
        <taxon>Coriobacteriales</taxon>
        <taxon>Atopobiaceae</taxon>
        <taxon>Lancefieldella</taxon>
    </lineage>
</organism>
<dbReference type="CDD" id="cd14275">
    <property type="entry name" value="UBA_EF-Ts"/>
    <property type="match status" value="1"/>
</dbReference>
<dbReference type="GO" id="GO:0003746">
    <property type="term" value="F:translation elongation factor activity"/>
    <property type="evidence" value="ECO:0007669"/>
    <property type="project" value="UniProtKB-UniRule"/>
</dbReference>
<dbReference type="InterPro" id="IPR014039">
    <property type="entry name" value="Transl_elong_EFTs/EF1B_dimer"/>
</dbReference>
<dbReference type="InterPro" id="IPR036402">
    <property type="entry name" value="EF-Ts_dimer_sf"/>
</dbReference>
<evidence type="ECO:0000256" key="6">
    <source>
        <dbReference type="HAMAP-Rule" id="MF_00050"/>
    </source>
</evidence>
<keyword evidence="4 6" id="KW-0648">Protein biosynthesis</keyword>
<evidence type="ECO:0000313" key="8">
    <source>
        <dbReference type="EMBL" id="MBF4807660.1"/>
    </source>
</evidence>
<comment type="function">
    <text evidence="5 6">Associates with the EF-Tu.GDP complex and induces the exchange of GDP to GTP. It remains bound to the aminoacyl-tRNA.EF-Tu.GTP complex up to the GTP hydrolysis stage on the ribosome.</text>
</comment>
<evidence type="ECO:0000256" key="2">
    <source>
        <dbReference type="ARBA" id="ARBA00016956"/>
    </source>
</evidence>
<dbReference type="Proteomes" id="UP000698335">
    <property type="component" value="Unassembled WGS sequence"/>
</dbReference>
<dbReference type="FunFam" id="1.10.286.20:FF:000001">
    <property type="entry name" value="Elongation factor Ts"/>
    <property type="match status" value="1"/>
</dbReference>
<feature type="domain" description="Translation elongation factor EFTs/EF1B dimerisation" evidence="7">
    <location>
        <begin position="73"/>
        <end position="289"/>
    </location>
</feature>
<proteinExistence type="inferred from homology"/>
<evidence type="ECO:0000256" key="4">
    <source>
        <dbReference type="ARBA" id="ARBA00022917"/>
    </source>
</evidence>
<dbReference type="InterPro" id="IPR001816">
    <property type="entry name" value="Transl_elong_EFTs/EF1B"/>
</dbReference>
<dbReference type="NCBIfam" id="TIGR00116">
    <property type="entry name" value="tsf"/>
    <property type="match status" value="1"/>
</dbReference>
<dbReference type="Gene3D" id="1.10.8.10">
    <property type="entry name" value="DNA helicase RuvA subunit, C-terminal domain"/>
    <property type="match status" value="1"/>
</dbReference>
<dbReference type="SUPFAM" id="SSF46934">
    <property type="entry name" value="UBA-like"/>
    <property type="match status" value="1"/>
</dbReference>
<dbReference type="InterPro" id="IPR009060">
    <property type="entry name" value="UBA-like_sf"/>
</dbReference>
<dbReference type="Pfam" id="PF00889">
    <property type="entry name" value="EF_TS"/>
    <property type="match status" value="1"/>
</dbReference>
<dbReference type="SUPFAM" id="SSF54713">
    <property type="entry name" value="Elongation factor Ts (EF-Ts), dimerisation domain"/>
    <property type="match status" value="2"/>
</dbReference>
<keyword evidence="6" id="KW-0963">Cytoplasm</keyword>
<keyword evidence="3 6" id="KW-0251">Elongation factor</keyword>
<evidence type="ECO:0000313" key="9">
    <source>
        <dbReference type="Proteomes" id="UP000698335"/>
    </source>
</evidence>
<accession>A0A930W169</accession>
<dbReference type="GO" id="GO:0005737">
    <property type="term" value="C:cytoplasm"/>
    <property type="evidence" value="ECO:0007669"/>
    <property type="project" value="UniProtKB-SubCell"/>
</dbReference>
<sequence>MAQITAALVKQLRDMTSSPMMECKKALVEADGDIDKAVDILRTMGVAKAVKRAGRETNEGTIATFISPDGTKGAILELSCETDFVGTNPQFTGFASELAEAVVENDPADVDALLAAKFGEGTVQEALTDKIHNIGENMRILRFARTQVESGALAGYVHLGGKLATLVTFEFDKPETRDSADFKNFAHDVAMQVAAAAPVAARREDVPSDIVEHELSIYKAQAAESGKPEAIQERMAQGRLEKYYKESGLTEQAFVKDPDMTIGEYAKLVSKKVDDNVQVVSFVRFSFGE</sequence>
<comment type="caution">
    <text evidence="8">The sequence shown here is derived from an EMBL/GenBank/DDBJ whole genome shotgun (WGS) entry which is preliminary data.</text>
</comment>
<dbReference type="AlphaFoldDB" id="A0A930W169"/>
<dbReference type="PANTHER" id="PTHR11741:SF0">
    <property type="entry name" value="ELONGATION FACTOR TS, MITOCHONDRIAL"/>
    <property type="match status" value="1"/>
</dbReference>